<feature type="domain" description="Laminin EGF-like" evidence="12">
    <location>
        <begin position="107"/>
        <end position="159"/>
    </location>
</feature>
<keyword evidence="8" id="KW-0966">Cell projection</keyword>
<feature type="domain" description="Laminin EGF-like" evidence="12">
    <location>
        <begin position="547"/>
        <end position="600"/>
    </location>
</feature>
<evidence type="ECO:0000256" key="4">
    <source>
        <dbReference type="ARBA" id="ARBA00022729"/>
    </source>
</evidence>
<evidence type="ECO:0008006" key="16">
    <source>
        <dbReference type="Google" id="ProtNLM"/>
    </source>
</evidence>
<dbReference type="PROSITE" id="PS01248">
    <property type="entry name" value="EGF_LAM_1"/>
    <property type="match status" value="4"/>
</dbReference>
<dbReference type="FunFam" id="2.10.25.10:FF:000163">
    <property type="entry name" value="laminin subunit gamma-1"/>
    <property type="match status" value="1"/>
</dbReference>
<comment type="caution">
    <text evidence="14">The sequence shown here is derived from an EMBL/GenBank/DDBJ whole genome shotgun (WGS) entry which is preliminary data.</text>
</comment>
<evidence type="ECO:0000313" key="15">
    <source>
        <dbReference type="Proteomes" id="UP001558652"/>
    </source>
</evidence>
<feature type="domain" description="Laminin EGF-like" evidence="12">
    <location>
        <begin position="492"/>
        <end position="546"/>
    </location>
</feature>
<feature type="domain" description="Laminin EGF-like" evidence="12">
    <location>
        <begin position="60"/>
        <end position="106"/>
    </location>
</feature>
<dbReference type="PROSITE" id="PS51115">
    <property type="entry name" value="LAMININ_IVA"/>
    <property type="match status" value="1"/>
</dbReference>
<dbReference type="FunFam" id="2.10.25.10:FF:000051">
    <property type="entry name" value="Laminin subunit alpha 4"/>
    <property type="match status" value="1"/>
</dbReference>
<keyword evidence="11" id="KW-0175">Coiled coil</keyword>
<dbReference type="PROSITE" id="PS50027">
    <property type="entry name" value="EGF_LAM_2"/>
    <property type="match status" value="7"/>
</dbReference>
<dbReference type="InterPro" id="IPR000034">
    <property type="entry name" value="Laminin_IV"/>
</dbReference>
<evidence type="ECO:0000256" key="5">
    <source>
        <dbReference type="ARBA" id="ARBA00022737"/>
    </source>
</evidence>
<keyword evidence="5" id="KW-0677">Repeat</keyword>
<feature type="disulfide bond" evidence="10">
    <location>
        <begin position="80"/>
        <end position="89"/>
    </location>
</feature>
<evidence type="ECO:0000256" key="1">
    <source>
        <dbReference type="ARBA" id="ARBA00004316"/>
    </source>
</evidence>
<keyword evidence="7" id="KW-0325">Glycoprotein</keyword>
<feature type="disulfide bond" evidence="10">
    <location>
        <begin position="130"/>
        <end position="139"/>
    </location>
</feature>
<evidence type="ECO:0000256" key="3">
    <source>
        <dbReference type="ARBA" id="ARBA00022525"/>
    </source>
</evidence>
<feature type="disulfide bond" evidence="10">
    <location>
        <begin position="603"/>
        <end position="620"/>
    </location>
</feature>
<keyword evidence="3" id="KW-0964">Secreted</keyword>
<evidence type="ECO:0000256" key="2">
    <source>
        <dbReference type="ARBA" id="ARBA00004613"/>
    </source>
</evidence>
<accession>A0ABD0YUA7</accession>
<evidence type="ECO:0000256" key="6">
    <source>
        <dbReference type="ARBA" id="ARBA00023157"/>
    </source>
</evidence>
<dbReference type="PRINTS" id="PR00011">
    <property type="entry name" value="EGFLAMININ"/>
</dbReference>
<feature type="coiled-coil region" evidence="11">
    <location>
        <begin position="706"/>
        <end position="752"/>
    </location>
</feature>
<keyword evidence="15" id="KW-1185">Reference proteome</keyword>
<feature type="non-terminal residue" evidence="14">
    <location>
        <position position="1"/>
    </location>
</feature>
<protein>
    <recommendedName>
        <fullName evidence="16">Laminin subunit gamma-1</fullName>
    </recommendedName>
</protein>
<evidence type="ECO:0000259" key="12">
    <source>
        <dbReference type="PROSITE" id="PS50027"/>
    </source>
</evidence>
<feature type="disulfide bond" evidence="10">
    <location>
        <begin position="573"/>
        <end position="582"/>
    </location>
</feature>
<gene>
    <name evidence="14" type="ORF">AAG570_012143</name>
</gene>
<evidence type="ECO:0000256" key="8">
    <source>
        <dbReference type="ARBA" id="ARBA00023273"/>
    </source>
</evidence>
<dbReference type="PANTHER" id="PTHR10574:SF435">
    <property type="entry name" value="LAMININ SUBUNIT GAMMA-1"/>
    <property type="match status" value="1"/>
</dbReference>
<feature type="disulfide bond" evidence="10">
    <location>
        <begin position="601"/>
        <end position="613"/>
    </location>
</feature>
<evidence type="ECO:0000256" key="7">
    <source>
        <dbReference type="ARBA" id="ARBA00023180"/>
    </source>
</evidence>
<dbReference type="FunFam" id="2.10.25.10:FF:000224">
    <property type="entry name" value="Usherin"/>
    <property type="match status" value="1"/>
</dbReference>
<reference evidence="14 15" key="1">
    <citation type="submission" date="2024-07" db="EMBL/GenBank/DDBJ databases">
        <title>Chromosome-level genome assembly of the water stick insect Ranatra chinensis (Heteroptera: Nepidae).</title>
        <authorList>
            <person name="Liu X."/>
        </authorList>
    </citation>
    <scope>NUCLEOTIDE SEQUENCE [LARGE SCALE GENOMIC DNA]</scope>
    <source>
        <strain evidence="14">Cailab_2021Rc</strain>
        <tissue evidence="14">Muscle</tissue>
    </source>
</reference>
<dbReference type="SUPFAM" id="SSF57196">
    <property type="entry name" value="EGF/Laminin"/>
    <property type="match status" value="10"/>
</dbReference>
<evidence type="ECO:0000256" key="10">
    <source>
        <dbReference type="PROSITE-ProRule" id="PRU00460"/>
    </source>
</evidence>
<dbReference type="FunFam" id="2.10.25.10:FF:000067">
    <property type="entry name" value="Laminin subunit gamma 1"/>
    <property type="match status" value="1"/>
</dbReference>
<evidence type="ECO:0000313" key="14">
    <source>
        <dbReference type="EMBL" id="KAL1130902.1"/>
    </source>
</evidence>
<keyword evidence="4" id="KW-0732">Signal</keyword>
<dbReference type="GO" id="GO:0005576">
    <property type="term" value="C:extracellular region"/>
    <property type="evidence" value="ECO:0007669"/>
    <property type="project" value="UniProtKB-SubCell"/>
</dbReference>
<dbReference type="GO" id="GO:0048513">
    <property type="term" value="P:animal organ development"/>
    <property type="evidence" value="ECO:0007669"/>
    <property type="project" value="UniProtKB-ARBA"/>
</dbReference>
<feature type="disulfide bond" evidence="10">
    <location>
        <begin position="60"/>
        <end position="72"/>
    </location>
</feature>
<feature type="disulfide bond" evidence="10">
    <location>
        <begin position="649"/>
        <end position="661"/>
    </location>
</feature>
<dbReference type="SMART" id="SM00281">
    <property type="entry name" value="LamB"/>
    <property type="match status" value="1"/>
</dbReference>
<dbReference type="FunFam" id="2.10.25.10:FF:000758">
    <property type="entry name" value="Laminin subunit gamma 1"/>
    <property type="match status" value="1"/>
</dbReference>
<feature type="disulfide bond" evidence="10">
    <location>
        <begin position="622"/>
        <end position="631"/>
    </location>
</feature>
<dbReference type="InterPro" id="IPR000742">
    <property type="entry name" value="EGF"/>
</dbReference>
<feature type="domain" description="Laminin EGF-like" evidence="12">
    <location>
        <begin position="601"/>
        <end position="648"/>
    </location>
</feature>
<feature type="domain" description="Laminin EGF-like" evidence="12">
    <location>
        <begin position="390"/>
        <end position="438"/>
    </location>
</feature>
<feature type="domain" description="Laminin IV type A" evidence="13">
    <location>
        <begin position="186"/>
        <end position="355"/>
    </location>
</feature>
<feature type="disulfide bond" evidence="10">
    <location>
        <begin position="516"/>
        <end position="525"/>
    </location>
</feature>
<feature type="disulfide bond" evidence="10">
    <location>
        <begin position="669"/>
        <end position="678"/>
    </location>
</feature>
<comment type="subcellular location">
    <subcellularLocation>
        <location evidence="1">Cell projection</location>
    </subcellularLocation>
    <subcellularLocation>
        <location evidence="2">Secreted</location>
    </subcellularLocation>
</comment>
<dbReference type="Gene3D" id="2.10.25.10">
    <property type="entry name" value="Laminin"/>
    <property type="match status" value="10"/>
</dbReference>
<dbReference type="InterPro" id="IPR050440">
    <property type="entry name" value="Laminin/Netrin_ECM"/>
</dbReference>
<dbReference type="InterPro" id="IPR002049">
    <property type="entry name" value="LE_dom"/>
</dbReference>
<dbReference type="Pfam" id="PF00053">
    <property type="entry name" value="EGF_laminin"/>
    <property type="match status" value="10"/>
</dbReference>
<dbReference type="Pfam" id="PF00052">
    <property type="entry name" value="Laminin_B"/>
    <property type="match status" value="1"/>
</dbReference>
<dbReference type="PANTHER" id="PTHR10574">
    <property type="entry name" value="NETRIN/LAMININ-RELATED"/>
    <property type="match status" value="1"/>
</dbReference>
<dbReference type="Proteomes" id="UP001558652">
    <property type="component" value="Unassembled WGS sequence"/>
</dbReference>
<feature type="domain" description="Laminin EGF-like" evidence="12">
    <location>
        <begin position="649"/>
        <end position="694"/>
    </location>
</feature>
<evidence type="ECO:0000256" key="9">
    <source>
        <dbReference type="ARBA" id="ARBA00023292"/>
    </source>
</evidence>
<comment type="caution">
    <text evidence="10">Lacks conserved residue(s) required for the propagation of feature annotation.</text>
</comment>
<keyword evidence="9 10" id="KW-0424">Laminin EGF-like domain</keyword>
<dbReference type="CDD" id="cd00055">
    <property type="entry name" value="EGF_Lam"/>
    <property type="match status" value="7"/>
</dbReference>
<keyword evidence="6 10" id="KW-1015">Disulfide bond</keyword>
<dbReference type="GO" id="GO:0042995">
    <property type="term" value="C:cell projection"/>
    <property type="evidence" value="ECO:0007669"/>
    <property type="project" value="UniProtKB-SubCell"/>
</dbReference>
<dbReference type="AlphaFoldDB" id="A0ABD0YUA7"/>
<proteinExistence type="predicted"/>
<dbReference type="SMART" id="SM00181">
    <property type="entry name" value="EGF"/>
    <property type="match status" value="5"/>
</dbReference>
<dbReference type="GO" id="GO:0048731">
    <property type="term" value="P:system development"/>
    <property type="evidence" value="ECO:0007669"/>
    <property type="project" value="UniProtKB-ARBA"/>
</dbReference>
<dbReference type="EMBL" id="JBFDAA010000007">
    <property type="protein sequence ID" value="KAL1130902.1"/>
    <property type="molecule type" value="Genomic_DNA"/>
</dbReference>
<evidence type="ECO:0000259" key="13">
    <source>
        <dbReference type="PROSITE" id="PS51115"/>
    </source>
</evidence>
<feature type="disulfide bond" evidence="10">
    <location>
        <begin position="408"/>
        <end position="417"/>
    </location>
</feature>
<dbReference type="FunFam" id="2.10.25.10:FF:000090">
    <property type="entry name" value="laminin subunit alpha"/>
    <property type="match status" value="1"/>
</dbReference>
<name>A0ABD0YUA7_9HEMI</name>
<dbReference type="FunFam" id="2.10.25.10:FF:000242">
    <property type="entry name" value="Laminin subunit alpha 1"/>
    <property type="match status" value="1"/>
</dbReference>
<dbReference type="SMART" id="SM00180">
    <property type="entry name" value="EGF_Lam"/>
    <property type="match status" value="10"/>
</dbReference>
<sequence length="763" mass="82614">FVTACNCNGFSNRCFFDKELYAKTGHGGHCLDCTGNRDGPNCERCRDDYYQKEDGYCVPCNCDEKGSRSLQCNSEGKCQCKPGVTGDKCDRCADDFYDFSNTGCKECNCLASGSLDNQPKCDQYTGLCVCKDNVEGKECRRCKLGYFNLVEENEFGCTPCFCYGHSSVCSLAPGYSKVIIQNNFARNNDKWTGYEKNVGQIPIQYNGVTQVIGISAPGRQPAYFVAPDRFLGDWRASYNQELEFKLRIGETGAAPAVDDIILEGAGLSVKQAIFGQGNSIPSVTTNTYIFKLHEHPDYGWQPTLPARKFMSLLSNLTAIKIRGTFTPKGVGFLDDVKLTTARRGSVGPPANWIERCSCPDGYIGQFCESCAPGFRHDPPSGGPFSPCVPCNCNSHADICDPESGRCICQHNTAGENCERCARGYYGNALDGTPNDCEVCPCPGQGACIQLGGNTVVCLECPKGYGGARCDLCSDGYYGEDRGFGTSRKCEPCDCNNNVDPNAVGNCNRTTGECLKCIYNTGGPQCDQCLAGYYGDALAKHKGDCKQCRCSAKGTEESTGGLVLCDQLTGQCKCKPFVVGTNCDQCQVGYYNIGSGKGCEPCDCDSLGSTNSSCDVVSGQCYCKPGVTGRQCDVCETYSYGFSTQGCTACDCDEIGSVSLQCNADGQCPCLENVEGRRCDRCKENKYDRQHGCIDCPACYSLVQDAVQSHRNNLDGLDTLLKNLLANPTVIDSAEFDEKLKQVQDRVQQLSQDALRAAGGKLTQ</sequence>
<evidence type="ECO:0000256" key="11">
    <source>
        <dbReference type="SAM" id="Coils"/>
    </source>
</evidence>
<organism evidence="14 15">
    <name type="scientific">Ranatra chinensis</name>
    <dbReference type="NCBI Taxonomy" id="642074"/>
    <lineage>
        <taxon>Eukaryota</taxon>
        <taxon>Metazoa</taxon>
        <taxon>Ecdysozoa</taxon>
        <taxon>Arthropoda</taxon>
        <taxon>Hexapoda</taxon>
        <taxon>Insecta</taxon>
        <taxon>Pterygota</taxon>
        <taxon>Neoptera</taxon>
        <taxon>Paraneoptera</taxon>
        <taxon>Hemiptera</taxon>
        <taxon>Heteroptera</taxon>
        <taxon>Panheteroptera</taxon>
        <taxon>Nepomorpha</taxon>
        <taxon>Nepidae</taxon>
        <taxon>Ranatrinae</taxon>
        <taxon>Ranatra</taxon>
    </lineage>
</organism>